<dbReference type="VEuPathDB" id="FungiDB:FUN_014707"/>
<comment type="caution">
    <text evidence="2">The sequence shown here is derived from an EMBL/GenBank/DDBJ whole genome shotgun (WGS) entry which is preliminary data.</text>
</comment>
<dbReference type="AlphaFoldDB" id="A0A2I1HIY7"/>
<dbReference type="VEuPathDB" id="FungiDB:RhiirFUN_025277"/>
<dbReference type="VEuPathDB" id="FungiDB:RhiirA1_469088"/>
<evidence type="ECO:0000259" key="1">
    <source>
        <dbReference type="Pfam" id="PF04937"/>
    </source>
</evidence>
<keyword evidence="3" id="KW-1185">Reference proteome</keyword>
<organism evidence="2 3">
    <name type="scientific">Rhizophagus irregularis</name>
    <dbReference type="NCBI Taxonomy" id="588596"/>
    <lineage>
        <taxon>Eukaryota</taxon>
        <taxon>Fungi</taxon>
        <taxon>Fungi incertae sedis</taxon>
        <taxon>Mucoromycota</taxon>
        <taxon>Glomeromycotina</taxon>
        <taxon>Glomeromycetes</taxon>
        <taxon>Glomerales</taxon>
        <taxon>Glomeraceae</taxon>
        <taxon>Rhizophagus</taxon>
    </lineage>
</organism>
<dbReference type="EMBL" id="LLXI01003198">
    <property type="protein sequence ID" value="PKY58810.1"/>
    <property type="molecule type" value="Genomic_DNA"/>
</dbReference>
<sequence>MSYKKNEGCIYFDLKELLSKFTFIDKNNLAELQYYKSLYELYKSKYELVLNHNNKLQKYSTPIMAENTHSSDITGTADTDSNVDESLKQLLNYLTPEHSPFESSTSTSHSLLYCKSNNSELARVINSMDGWTDPHGNSLWAFILMTGLKKEYLLSFKNLSNICHIEEYLSNVIEKIINKVGAKKFVAIVSDNGSNIAAAHKIITNNYPI</sequence>
<evidence type="ECO:0000313" key="2">
    <source>
        <dbReference type="EMBL" id="PKY58810.1"/>
    </source>
</evidence>
<protein>
    <recommendedName>
        <fullName evidence="1">DUF659 domain-containing protein</fullName>
    </recommendedName>
</protein>
<evidence type="ECO:0000313" key="3">
    <source>
        <dbReference type="Proteomes" id="UP000234323"/>
    </source>
</evidence>
<proteinExistence type="predicted"/>
<name>A0A2I1HIY7_9GLOM</name>
<gene>
    <name evidence="2" type="ORF">RhiirA4_481036</name>
</gene>
<dbReference type="Pfam" id="PF04937">
    <property type="entry name" value="DUF659"/>
    <property type="match status" value="1"/>
</dbReference>
<accession>A0A2I1HIY7</accession>
<feature type="domain" description="DUF659" evidence="1">
    <location>
        <begin position="127"/>
        <end position="208"/>
    </location>
</feature>
<reference evidence="2 3" key="1">
    <citation type="submission" date="2015-10" db="EMBL/GenBank/DDBJ databases">
        <title>Genome analyses suggest a sexual origin of heterokaryosis in a supposedly ancient asexual fungus.</title>
        <authorList>
            <person name="Ropars J."/>
            <person name="Sedzielewska K."/>
            <person name="Noel J."/>
            <person name="Charron P."/>
            <person name="Farinelli L."/>
            <person name="Marton T."/>
            <person name="Kruger M."/>
            <person name="Pelin A."/>
            <person name="Brachmann A."/>
            <person name="Corradi N."/>
        </authorList>
    </citation>
    <scope>NUCLEOTIDE SEQUENCE [LARGE SCALE GENOMIC DNA]</scope>
    <source>
        <strain evidence="2 3">A4</strain>
    </source>
</reference>
<dbReference type="InterPro" id="IPR007021">
    <property type="entry name" value="DUF659"/>
</dbReference>
<dbReference type="Proteomes" id="UP000234323">
    <property type="component" value="Unassembled WGS sequence"/>
</dbReference>